<name>A0ABT6RFR9_9BACT</name>
<evidence type="ECO:0008006" key="3">
    <source>
        <dbReference type="Google" id="ProtNLM"/>
    </source>
</evidence>
<sequence length="945" mass="108328">MAEQNKTPKESVVKILLTNSSHAKKFEGENLIHQEEFDETIRLINESLANAKNDPDSKYLHNTITILGTRGSGKTSFLLSINKFLEKSNEIEVLNIIDPTLIEEKGHVFLNVISLIMDLVETKLNQDECHKSAENKSSTYTRKEWRSFLNDLAAGLPSIDGIGSHNADSWQDPEFVMDNGLKGVSASQKLANNFNRFLKASLDILGKKAFLLMFDDIDVDASKGWIVLETIRKYFTSARLITLLSGDLKLYSTVVRQKKWENFGKEILAYEGKQQNQISRFNDMVTELEAQYLQKIMQTNLRIHIPTLEQKNKKIQNIKVCTTSSESSKNEIICTGLKVYYYEILKYFGVHNEFQADCYFFFLLRQPLRSQIQFMNLFKVADKYTLSEPNRLLDIFYSDLSEKGINIQLISLSDTDIVSEILRFLNKEKRLFDIYQLQPTTTDNSLNASLAALNFLLSHRIQEDNIYLVFEYFIKIGYVRNLLPLIADNSEKNVGPNINDLCVSSNLFNDSVFRDQVGHMIAYIRASIDFTTKTSEFKLNAGTVPLYGERAKRKQKLETLSNRIDSHLSKEDNLLKRLVYIPLSANQYSKKHSSLLTYSIYLLLATIAEMLKRNSASESMVISDLLELSQLRSFVMPDFRGANDDDENEATDDAAINEEETSVVSDLEKTFVNRIEEWRSEGRNIQINPHVMGKISTRLSYALDNIETAYNGKENLGQVFHAQIVSFLNAVLIEDVREKSGIEGLNLNNTRFSDKIFISNIKSQLVEEDGKLKVKKQEELTFSRWLFKCPLLICYLNIEEKKQRNMPKTLKDINTIQQAIESYCTFTQEKDASLFKDFSVFSILEKVSIRNRGKENLSSNRISSTGKNVPNKQLSLGATRQYDDIIKLLKAIPLSFDLFKENGRSETTKNNKVIIAELEKQKMTGLSSFNIATFRKHLKDNKIKW</sequence>
<dbReference type="RefSeq" id="WP_282335522.1">
    <property type="nucleotide sequence ID" value="NZ_JASBRG010000007.1"/>
</dbReference>
<dbReference type="SUPFAM" id="SSF52540">
    <property type="entry name" value="P-loop containing nucleoside triphosphate hydrolases"/>
    <property type="match status" value="1"/>
</dbReference>
<dbReference type="Proteomes" id="UP001226434">
    <property type="component" value="Unassembled WGS sequence"/>
</dbReference>
<accession>A0ABT6RFR9</accession>
<dbReference type="InterPro" id="IPR027417">
    <property type="entry name" value="P-loop_NTPase"/>
</dbReference>
<proteinExistence type="predicted"/>
<protein>
    <recommendedName>
        <fullName evidence="3">KAP NTPase domain-containing protein</fullName>
    </recommendedName>
</protein>
<comment type="caution">
    <text evidence="1">The sequence shown here is derived from an EMBL/GenBank/DDBJ whole genome shotgun (WGS) entry which is preliminary data.</text>
</comment>
<evidence type="ECO:0000313" key="1">
    <source>
        <dbReference type="EMBL" id="MDI3321412.1"/>
    </source>
</evidence>
<reference evidence="1 2" key="1">
    <citation type="submission" date="2023-05" db="EMBL/GenBank/DDBJ databases">
        <title>Genome sequence of Pinibacter sp. MAH-24.</title>
        <authorList>
            <person name="Huq M.A."/>
        </authorList>
    </citation>
    <scope>NUCLEOTIDE SEQUENCE [LARGE SCALE GENOMIC DNA]</scope>
    <source>
        <strain evidence="1 2">MAH-24</strain>
    </source>
</reference>
<dbReference type="EMBL" id="JASBRG010000007">
    <property type="protein sequence ID" value="MDI3321412.1"/>
    <property type="molecule type" value="Genomic_DNA"/>
</dbReference>
<organism evidence="1 2">
    <name type="scientific">Pinibacter soli</name>
    <dbReference type="NCBI Taxonomy" id="3044211"/>
    <lineage>
        <taxon>Bacteria</taxon>
        <taxon>Pseudomonadati</taxon>
        <taxon>Bacteroidota</taxon>
        <taxon>Chitinophagia</taxon>
        <taxon>Chitinophagales</taxon>
        <taxon>Chitinophagaceae</taxon>
        <taxon>Pinibacter</taxon>
    </lineage>
</organism>
<gene>
    <name evidence="1" type="ORF">QJ048_16575</name>
</gene>
<keyword evidence="2" id="KW-1185">Reference proteome</keyword>
<evidence type="ECO:0000313" key="2">
    <source>
        <dbReference type="Proteomes" id="UP001226434"/>
    </source>
</evidence>